<proteinExistence type="predicted"/>
<dbReference type="OrthoDB" id="2990083at2"/>
<gene>
    <name evidence="2" type="ORF">I858_015585</name>
</gene>
<feature type="transmembrane region" description="Helical" evidence="1">
    <location>
        <begin position="70"/>
        <end position="93"/>
    </location>
</feature>
<evidence type="ECO:0000313" key="2">
    <source>
        <dbReference type="EMBL" id="ANU28411.1"/>
    </source>
</evidence>
<keyword evidence="3" id="KW-1185">Reference proteome</keyword>
<dbReference type="RefSeq" id="WP_065524760.1">
    <property type="nucleotide sequence ID" value="NZ_CP016540.2"/>
</dbReference>
<sequence>MLKYKVKSNRVKSKKNKFVQNNVIDYLRYSTPSELKFDFFVPLFITLIVTAIVAFIIPTPRDYASMILELNSLAITIIAILAGFNTASLAIIATVSNKNIKSRTTNENKNIPSTKLKGYKRLKNLIYNNPPQKELDAFVSFFAYAVISQLIIIVISLVINFLLTSILKTEGIFLTLSMFSKYVIMVPLSAIWIFLVLHSIFLSIRNIDMISHFIKFNSK</sequence>
<keyword evidence="1" id="KW-0472">Membrane</keyword>
<reference evidence="2" key="1">
    <citation type="submission" date="2016-10" db="EMBL/GenBank/DDBJ databases">
        <authorList>
            <person name="See-Too W.S."/>
        </authorList>
    </citation>
    <scope>NUCLEOTIDE SEQUENCE</scope>
    <source>
        <strain evidence="2">L10.15</strain>
    </source>
</reference>
<organism evidence="2 3">
    <name type="scientific">Planococcus versutus</name>
    <dbReference type="NCBI Taxonomy" id="1302659"/>
    <lineage>
        <taxon>Bacteria</taxon>
        <taxon>Bacillati</taxon>
        <taxon>Bacillota</taxon>
        <taxon>Bacilli</taxon>
        <taxon>Bacillales</taxon>
        <taxon>Caryophanaceae</taxon>
        <taxon>Planococcus</taxon>
    </lineage>
</organism>
<name>A0A1B1S5F6_9BACL</name>
<feature type="transmembrane region" description="Helical" evidence="1">
    <location>
        <begin position="141"/>
        <end position="162"/>
    </location>
</feature>
<feature type="transmembrane region" description="Helical" evidence="1">
    <location>
        <begin position="182"/>
        <end position="204"/>
    </location>
</feature>
<keyword evidence="1" id="KW-1133">Transmembrane helix</keyword>
<dbReference type="AlphaFoldDB" id="A0A1B1S5F6"/>
<accession>A0A1B1S5F6</accession>
<dbReference type="STRING" id="1302659.I858_015585"/>
<evidence type="ECO:0000313" key="3">
    <source>
        <dbReference type="Proteomes" id="UP000053354"/>
    </source>
</evidence>
<protein>
    <submittedName>
        <fullName evidence="2">Uncharacterized protein</fullName>
    </submittedName>
</protein>
<dbReference type="Proteomes" id="UP000053354">
    <property type="component" value="Chromosome"/>
</dbReference>
<feature type="transmembrane region" description="Helical" evidence="1">
    <location>
        <begin position="37"/>
        <end position="58"/>
    </location>
</feature>
<evidence type="ECO:0000256" key="1">
    <source>
        <dbReference type="SAM" id="Phobius"/>
    </source>
</evidence>
<keyword evidence="1" id="KW-0812">Transmembrane</keyword>
<dbReference type="EMBL" id="CP016540">
    <property type="protein sequence ID" value="ANU28411.1"/>
    <property type="molecule type" value="Genomic_DNA"/>
</dbReference>
<dbReference type="KEGG" id="pll:I858_015585"/>